<dbReference type="Proteomes" id="UP000328092">
    <property type="component" value="Unassembled WGS sequence"/>
</dbReference>
<evidence type="ECO:0000313" key="3">
    <source>
        <dbReference type="Proteomes" id="UP000328092"/>
    </source>
</evidence>
<keyword evidence="1" id="KW-0812">Transmembrane</keyword>
<evidence type="ECO:0000256" key="1">
    <source>
        <dbReference type="SAM" id="Phobius"/>
    </source>
</evidence>
<evidence type="ECO:0000313" key="2">
    <source>
        <dbReference type="EMBL" id="VIO65737.1"/>
    </source>
</evidence>
<keyword evidence="3" id="KW-1185">Reference proteome</keyword>
<protein>
    <submittedName>
        <fullName evidence="2">Uncharacterized protein</fullName>
    </submittedName>
</protein>
<proteinExistence type="predicted"/>
<name>A0A508SX76_9BRAD</name>
<organism evidence="2 3">
    <name type="scientific">Bradyrhizobium ivorense</name>
    <dbReference type="NCBI Taxonomy" id="2511166"/>
    <lineage>
        <taxon>Bacteria</taxon>
        <taxon>Pseudomonadati</taxon>
        <taxon>Pseudomonadota</taxon>
        <taxon>Alphaproteobacteria</taxon>
        <taxon>Hyphomicrobiales</taxon>
        <taxon>Nitrobacteraceae</taxon>
        <taxon>Bradyrhizobium</taxon>
    </lineage>
</organism>
<sequence length="51" mass="5864">MSSQPEKMSLLLRFKEKGLSGAFVALTVLAMVGWIYLLSSMFVRFVLWFFS</sequence>
<accession>A0A508SX76</accession>
<dbReference type="RefSeq" id="WP_172626826.1">
    <property type="nucleotide sequence ID" value="NZ_CAADFB020000021.1"/>
</dbReference>
<keyword evidence="1" id="KW-1133">Transmembrane helix</keyword>
<dbReference type="AlphaFoldDB" id="A0A508SX76"/>
<dbReference type="EMBL" id="CAADFC020000004">
    <property type="protein sequence ID" value="VIO65737.1"/>
    <property type="molecule type" value="Genomic_DNA"/>
</dbReference>
<gene>
    <name evidence="2" type="ORF">CI1B_08440</name>
</gene>
<reference evidence="2" key="1">
    <citation type="submission" date="2019-02" db="EMBL/GenBank/DDBJ databases">
        <authorList>
            <person name="Pothier F.J."/>
        </authorList>
    </citation>
    <scope>NUCLEOTIDE SEQUENCE</scope>
    <source>
        <strain evidence="2">CI-1B</strain>
    </source>
</reference>
<feature type="transmembrane region" description="Helical" evidence="1">
    <location>
        <begin position="21"/>
        <end position="50"/>
    </location>
</feature>
<comment type="caution">
    <text evidence="2">The sequence shown here is derived from an EMBL/GenBank/DDBJ whole genome shotgun (WGS) entry which is preliminary data.</text>
</comment>
<keyword evidence="1" id="KW-0472">Membrane</keyword>